<evidence type="ECO:0000256" key="4">
    <source>
        <dbReference type="ARBA" id="ARBA00023242"/>
    </source>
</evidence>
<dbReference type="Proteomes" id="UP000327157">
    <property type="component" value="Chromosome 12"/>
</dbReference>
<protein>
    <submittedName>
        <fullName evidence="6">NAC domain-containing protein 67-like</fullName>
    </submittedName>
</protein>
<dbReference type="PANTHER" id="PTHR31719:SF193">
    <property type="entry name" value="NAC DOMAIN-CONTAINING PROTEIN"/>
    <property type="match status" value="1"/>
</dbReference>
<comment type="caution">
    <text evidence="6">The sequence shown here is derived from an EMBL/GenBank/DDBJ whole genome shotgun (WGS) entry which is preliminary data.</text>
</comment>
<dbReference type="Pfam" id="PF02365">
    <property type="entry name" value="NAM"/>
    <property type="match status" value="1"/>
</dbReference>
<keyword evidence="2" id="KW-0238">DNA-binding</keyword>
<dbReference type="GO" id="GO:0003677">
    <property type="term" value="F:DNA binding"/>
    <property type="evidence" value="ECO:0007669"/>
    <property type="project" value="UniProtKB-KW"/>
</dbReference>
<dbReference type="PROSITE" id="PS51005">
    <property type="entry name" value="NAC"/>
    <property type="match status" value="1"/>
</dbReference>
<sequence length="139" mass="16172">MEENNQFNNNMVPVLNEVGSVDAHIDSLPPGYRFILTDDELILHYLMRKFMNEQLPINRFLNVNIYQHHPRELTDANGQVIGSKGTLNYYEGIQREGTMTDWKMHEYKLTNETDPPKKIDGTDMKVSVETWVLNPTSYP</sequence>
<evidence type="ECO:0000259" key="5">
    <source>
        <dbReference type="PROSITE" id="PS51005"/>
    </source>
</evidence>
<evidence type="ECO:0000256" key="3">
    <source>
        <dbReference type="ARBA" id="ARBA00023163"/>
    </source>
</evidence>
<evidence type="ECO:0000313" key="6">
    <source>
        <dbReference type="EMBL" id="KAB2631335.1"/>
    </source>
</evidence>
<reference evidence="7" key="2">
    <citation type="submission" date="2019-10" db="EMBL/GenBank/DDBJ databases">
        <title>A de novo genome assembly of a pear dwarfing rootstock.</title>
        <authorList>
            <person name="Wang F."/>
            <person name="Wang J."/>
            <person name="Li S."/>
            <person name="Zhang Y."/>
            <person name="Fang M."/>
            <person name="Ma L."/>
            <person name="Zhao Y."/>
            <person name="Jiang S."/>
        </authorList>
    </citation>
    <scope>NUCLEOTIDE SEQUENCE [LARGE SCALE GENOMIC DNA]</scope>
</reference>
<keyword evidence="1" id="KW-0805">Transcription regulation</keyword>
<dbReference type="EMBL" id="SMOL01000143">
    <property type="protein sequence ID" value="KAB2631335.1"/>
    <property type="molecule type" value="Genomic_DNA"/>
</dbReference>
<dbReference type="Gene3D" id="2.170.150.80">
    <property type="entry name" value="NAC domain"/>
    <property type="match status" value="2"/>
</dbReference>
<dbReference type="InterPro" id="IPR003441">
    <property type="entry name" value="NAC-dom"/>
</dbReference>
<proteinExistence type="predicted"/>
<evidence type="ECO:0000256" key="2">
    <source>
        <dbReference type="ARBA" id="ARBA00023125"/>
    </source>
</evidence>
<feature type="domain" description="NAC" evidence="5">
    <location>
        <begin position="28"/>
        <end position="139"/>
    </location>
</feature>
<keyword evidence="4" id="KW-0539">Nucleus</keyword>
<organism evidence="6 7">
    <name type="scientific">Pyrus ussuriensis x Pyrus communis</name>
    <dbReference type="NCBI Taxonomy" id="2448454"/>
    <lineage>
        <taxon>Eukaryota</taxon>
        <taxon>Viridiplantae</taxon>
        <taxon>Streptophyta</taxon>
        <taxon>Embryophyta</taxon>
        <taxon>Tracheophyta</taxon>
        <taxon>Spermatophyta</taxon>
        <taxon>Magnoliopsida</taxon>
        <taxon>eudicotyledons</taxon>
        <taxon>Gunneridae</taxon>
        <taxon>Pentapetalae</taxon>
        <taxon>rosids</taxon>
        <taxon>fabids</taxon>
        <taxon>Rosales</taxon>
        <taxon>Rosaceae</taxon>
        <taxon>Amygdaloideae</taxon>
        <taxon>Maleae</taxon>
        <taxon>Pyrus</taxon>
    </lineage>
</organism>
<reference evidence="6 7" key="1">
    <citation type="submission" date="2019-09" db="EMBL/GenBank/DDBJ databases">
        <authorList>
            <person name="Ou C."/>
        </authorList>
    </citation>
    <scope>NUCLEOTIDE SEQUENCE [LARGE SCALE GENOMIC DNA]</scope>
    <source>
        <strain evidence="6">S2</strain>
        <tissue evidence="6">Leaf</tissue>
    </source>
</reference>
<accession>A0A5N5HTY9</accession>
<dbReference type="InterPro" id="IPR036093">
    <property type="entry name" value="NAC_dom_sf"/>
</dbReference>
<dbReference type="OrthoDB" id="730183at2759"/>
<dbReference type="GO" id="GO:0006355">
    <property type="term" value="P:regulation of DNA-templated transcription"/>
    <property type="evidence" value="ECO:0007669"/>
    <property type="project" value="InterPro"/>
</dbReference>
<evidence type="ECO:0000256" key="1">
    <source>
        <dbReference type="ARBA" id="ARBA00023015"/>
    </source>
</evidence>
<dbReference type="SUPFAM" id="SSF101941">
    <property type="entry name" value="NAC domain"/>
    <property type="match status" value="1"/>
</dbReference>
<dbReference type="PANTHER" id="PTHR31719">
    <property type="entry name" value="NAC TRANSCRIPTION FACTOR 56"/>
    <property type="match status" value="1"/>
</dbReference>
<gene>
    <name evidence="6" type="ORF">D8674_008854</name>
</gene>
<keyword evidence="7" id="KW-1185">Reference proteome</keyword>
<evidence type="ECO:0000313" key="7">
    <source>
        <dbReference type="Proteomes" id="UP000327157"/>
    </source>
</evidence>
<dbReference type="AlphaFoldDB" id="A0A5N5HTY9"/>
<reference evidence="6 7" key="3">
    <citation type="submission" date="2019-11" db="EMBL/GenBank/DDBJ databases">
        <title>A de novo genome assembly of a pear dwarfing rootstock.</title>
        <authorList>
            <person name="Wang F."/>
            <person name="Wang J."/>
            <person name="Li S."/>
            <person name="Zhang Y."/>
            <person name="Fang M."/>
            <person name="Ma L."/>
            <person name="Zhao Y."/>
            <person name="Jiang S."/>
        </authorList>
    </citation>
    <scope>NUCLEOTIDE SEQUENCE [LARGE SCALE GENOMIC DNA]</scope>
    <source>
        <strain evidence="6">S2</strain>
        <tissue evidence="6">Leaf</tissue>
    </source>
</reference>
<keyword evidence="3" id="KW-0804">Transcription</keyword>
<name>A0A5N5HTY9_9ROSA</name>